<proteinExistence type="predicted"/>
<dbReference type="OrthoDB" id="2802412at2759"/>
<reference evidence="1" key="1">
    <citation type="journal article" date="2021" name="New Phytol.">
        <title>Evolutionary innovations through gain and loss of genes in the ectomycorrhizal Boletales.</title>
        <authorList>
            <person name="Wu G."/>
            <person name="Miyauchi S."/>
            <person name="Morin E."/>
            <person name="Kuo A."/>
            <person name="Drula E."/>
            <person name="Varga T."/>
            <person name="Kohler A."/>
            <person name="Feng B."/>
            <person name="Cao Y."/>
            <person name="Lipzen A."/>
            <person name="Daum C."/>
            <person name="Hundley H."/>
            <person name="Pangilinan J."/>
            <person name="Johnson J."/>
            <person name="Barry K."/>
            <person name="LaButti K."/>
            <person name="Ng V."/>
            <person name="Ahrendt S."/>
            <person name="Min B."/>
            <person name="Choi I.G."/>
            <person name="Park H."/>
            <person name="Plett J.M."/>
            <person name="Magnuson J."/>
            <person name="Spatafora J.W."/>
            <person name="Nagy L.G."/>
            <person name="Henrissat B."/>
            <person name="Grigoriev I.V."/>
            <person name="Yang Z.L."/>
            <person name="Xu J."/>
            <person name="Martin F.M."/>
        </authorList>
    </citation>
    <scope>NUCLEOTIDE SEQUENCE</scope>
    <source>
        <strain evidence="1">KKN 215</strain>
    </source>
</reference>
<evidence type="ECO:0000313" key="1">
    <source>
        <dbReference type="EMBL" id="KAH8101301.1"/>
    </source>
</evidence>
<evidence type="ECO:0000313" key="2">
    <source>
        <dbReference type="Proteomes" id="UP000813824"/>
    </source>
</evidence>
<protein>
    <submittedName>
        <fullName evidence="1">Uncharacterized protein</fullName>
    </submittedName>
</protein>
<dbReference type="EMBL" id="JAEVFJ010000013">
    <property type="protein sequence ID" value="KAH8101301.1"/>
    <property type="molecule type" value="Genomic_DNA"/>
</dbReference>
<accession>A0A8K0UQZ2</accession>
<dbReference type="AlphaFoldDB" id="A0A8K0UQZ2"/>
<gene>
    <name evidence="1" type="ORF">BXZ70DRAFT_1064358</name>
</gene>
<sequence length="203" mass="22519">MLTRSNAVRRPNPSPRVKLSLEEAQSRPDIVYRSLHLLAPKPPPRSTSPYLQPKPILDFGSHMLGVSLIPCSMAATFEDINPRSLPANTTPPPAHARLEDPYPTNLRIARNKVSVPLSLKERIFGAKPRISKKQDFVAVYGSSSQSYAHNLIALEDAQTRPAIRLRSVQHLTPDLLMTDFPGVKLLDLREAGARAGVKYRSVM</sequence>
<keyword evidence="2" id="KW-1185">Reference proteome</keyword>
<dbReference type="Proteomes" id="UP000813824">
    <property type="component" value="Unassembled WGS sequence"/>
</dbReference>
<organism evidence="1 2">
    <name type="scientific">Cristinia sonorae</name>
    <dbReference type="NCBI Taxonomy" id="1940300"/>
    <lineage>
        <taxon>Eukaryota</taxon>
        <taxon>Fungi</taxon>
        <taxon>Dikarya</taxon>
        <taxon>Basidiomycota</taxon>
        <taxon>Agaricomycotina</taxon>
        <taxon>Agaricomycetes</taxon>
        <taxon>Agaricomycetidae</taxon>
        <taxon>Agaricales</taxon>
        <taxon>Pleurotineae</taxon>
        <taxon>Stephanosporaceae</taxon>
        <taxon>Cristinia</taxon>
    </lineage>
</organism>
<comment type="caution">
    <text evidence="1">The sequence shown here is derived from an EMBL/GenBank/DDBJ whole genome shotgun (WGS) entry which is preliminary data.</text>
</comment>
<name>A0A8K0UQZ2_9AGAR</name>